<organism evidence="1">
    <name type="scientific">Ignavibacterium album</name>
    <dbReference type="NCBI Taxonomy" id="591197"/>
    <lineage>
        <taxon>Bacteria</taxon>
        <taxon>Pseudomonadati</taxon>
        <taxon>Ignavibacteriota</taxon>
        <taxon>Ignavibacteria</taxon>
        <taxon>Ignavibacteriales</taxon>
        <taxon>Ignavibacteriaceae</taxon>
        <taxon>Ignavibacterium</taxon>
    </lineage>
</organism>
<accession>A0A7V2ZJ82</accession>
<protein>
    <submittedName>
        <fullName evidence="1">Uncharacterized protein</fullName>
    </submittedName>
</protein>
<dbReference type="AlphaFoldDB" id="A0A7V2ZJ82"/>
<gene>
    <name evidence="1" type="ORF">ENS31_05460</name>
</gene>
<name>A0A7V2ZJ82_9BACT</name>
<proteinExistence type="predicted"/>
<comment type="caution">
    <text evidence="1">The sequence shown here is derived from an EMBL/GenBank/DDBJ whole genome shotgun (WGS) entry which is preliminary data.</text>
</comment>
<evidence type="ECO:0000313" key="1">
    <source>
        <dbReference type="EMBL" id="HFI90967.1"/>
    </source>
</evidence>
<reference evidence="1" key="1">
    <citation type="journal article" date="2020" name="mSystems">
        <title>Genome- and Community-Level Interaction Insights into Carbon Utilization and Element Cycling Functions of Hydrothermarchaeota in Hydrothermal Sediment.</title>
        <authorList>
            <person name="Zhou Z."/>
            <person name="Liu Y."/>
            <person name="Xu W."/>
            <person name="Pan J."/>
            <person name="Luo Z.H."/>
            <person name="Li M."/>
        </authorList>
    </citation>
    <scope>NUCLEOTIDE SEQUENCE [LARGE SCALE GENOMIC DNA]</scope>
    <source>
        <strain evidence="1">SpSt-479</strain>
    </source>
</reference>
<sequence>MKNINHLLIILIFIFLKGCSQSSSIPDGSANQNSDENLYLITQNGNLSELSEDVIDTEYDTFFFVGEERRAIYIGGKLPTQNQNNYNVVWLESNSDWPTERIVNNINDSQIQTINGENFYSVQFLLQPSVGNHNVNLNVGNLSGTNLISYANKSISLQVSGDLYSRDWGLRVYQQQNYNALDNVRNDIVRAFGEMNVYFGYNGNNIINVNNNLPNQTFNYDFSNILPINEDPGVIYAFSRIYGEIPIDQALMSFWNEHPNEGLLFFVQNYNPINAQPLNYIFGYTRRIYFNGDRILSPISFIFVQRIRDIVANNWEDEEISTTTIHELGHLWCADITNEVHTSWHNGNNRNMCSLNYFDYNSDGEPQGDGDRILTLRGFCEGHLQRGMNISWRLRQYSPYGENTTPLKHILFALNNEQSIYRSDSIKIELMLSKNEFFQGESINILCSVFNQSAMSVYIGGYEHHLLNLNTGKLYNSRENYSRRSQTGIPAFSIEKSIIDPHDWLMSDEYIGNPFPSGTYEYWLTEIINDRKIVSNKVRFTILEPPDSVKPQLNELIYLSNKSTPLDEAKSLYEKYKNSFYSERALKKLLSYPNLETTLKLKLTKQYIISYPNSSKAVYLFLNLLGNHLENRILLEEIIENLKRNQPDCYLLEVLRSWPDNLDTKKQIRHLLY</sequence>
<dbReference type="EMBL" id="DSUJ01000008">
    <property type="protein sequence ID" value="HFI90967.1"/>
    <property type="molecule type" value="Genomic_DNA"/>
</dbReference>